<dbReference type="AlphaFoldDB" id="A0A0K2SH89"/>
<dbReference type="InterPro" id="IPR029056">
    <property type="entry name" value="Ribokinase-like"/>
</dbReference>
<feature type="domain" description="Carbohydrate kinase PfkB" evidence="3">
    <location>
        <begin position="38"/>
        <end position="291"/>
    </location>
</feature>
<accession>A0A0K2SH89</accession>
<gene>
    <name evidence="4" type="ORF">LIP_0312</name>
</gene>
<evidence type="ECO:0000256" key="2">
    <source>
        <dbReference type="ARBA" id="ARBA00022777"/>
    </source>
</evidence>
<reference evidence="5" key="2">
    <citation type="journal article" date="2016" name="Int. J. Syst. Evol. Microbiol.">
        <title>Complete genome sequence and cell structure of Limnochorda pilosa, a Gram-negative spore-former within the phylum Firmicutes.</title>
        <authorList>
            <person name="Watanabe M."/>
            <person name="Kojima H."/>
            <person name="Fukui M."/>
        </authorList>
    </citation>
    <scope>NUCLEOTIDE SEQUENCE [LARGE SCALE GENOMIC DNA]</scope>
    <source>
        <strain evidence="5">HC45</strain>
    </source>
</reference>
<dbReference type="KEGG" id="lpil:LIP_0312"/>
<dbReference type="Gene3D" id="3.40.1190.20">
    <property type="match status" value="1"/>
</dbReference>
<sequence>MGLARLLVLGNLNLDLGVGDIPAWPTPGTESLGHWSIFRTGGSAGNTALAAASLGVPVELHAAVGDDPLGGWILRSLSEAGVDCTAVRRLPAPTAFSFSVTHPGGERTFFSSAGHLPFQGVGDEERILEAPSGSVVIACGYHLLPRWRAGALQRLFSGCRERGLVTVLDTGWPPGGQFDRQELQQVLQETDLFLPNADEAKLVTGAPTLEHALRGLDAWVPAAVVKDGPHGAWVVERGRLVHVPVEPSEPRETVGAGDAFNAAFLYARFFRGLDLEPAVAFGVEAARLALLSDPRRYPATDEVVRAMGRRA</sequence>
<dbReference type="SUPFAM" id="SSF53613">
    <property type="entry name" value="Ribokinase-like"/>
    <property type="match status" value="1"/>
</dbReference>
<dbReference type="PANTHER" id="PTHR10584">
    <property type="entry name" value="SUGAR KINASE"/>
    <property type="match status" value="1"/>
</dbReference>
<dbReference type="Pfam" id="PF00294">
    <property type="entry name" value="PfkB"/>
    <property type="match status" value="1"/>
</dbReference>
<evidence type="ECO:0000259" key="3">
    <source>
        <dbReference type="Pfam" id="PF00294"/>
    </source>
</evidence>
<evidence type="ECO:0000256" key="1">
    <source>
        <dbReference type="ARBA" id="ARBA00022679"/>
    </source>
</evidence>
<dbReference type="InterPro" id="IPR011611">
    <property type="entry name" value="PfkB_dom"/>
</dbReference>
<name>A0A0K2SH89_LIMPI</name>
<proteinExistence type="predicted"/>
<dbReference type="PANTHER" id="PTHR10584:SF166">
    <property type="entry name" value="RIBOKINASE"/>
    <property type="match status" value="1"/>
</dbReference>
<keyword evidence="5" id="KW-1185">Reference proteome</keyword>
<dbReference type="STRING" id="1555112.LIP_0312"/>
<organism evidence="4 5">
    <name type="scientific">Limnochorda pilosa</name>
    <dbReference type="NCBI Taxonomy" id="1555112"/>
    <lineage>
        <taxon>Bacteria</taxon>
        <taxon>Bacillati</taxon>
        <taxon>Bacillota</taxon>
        <taxon>Limnochordia</taxon>
        <taxon>Limnochordales</taxon>
        <taxon>Limnochordaceae</taxon>
        <taxon>Limnochorda</taxon>
    </lineage>
</organism>
<keyword evidence="2 4" id="KW-0418">Kinase</keyword>
<dbReference type="EMBL" id="AP014924">
    <property type="protein sequence ID" value="BAS26169.1"/>
    <property type="molecule type" value="Genomic_DNA"/>
</dbReference>
<evidence type="ECO:0000313" key="4">
    <source>
        <dbReference type="EMBL" id="BAS26169.1"/>
    </source>
</evidence>
<dbReference type="GO" id="GO:0016301">
    <property type="term" value="F:kinase activity"/>
    <property type="evidence" value="ECO:0007669"/>
    <property type="project" value="UniProtKB-KW"/>
</dbReference>
<protein>
    <submittedName>
        <fullName evidence="4">Ribokinase</fullName>
    </submittedName>
</protein>
<dbReference type="Proteomes" id="UP000065807">
    <property type="component" value="Chromosome"/>
</dbReference>
<reference evidence="5" key="1">
    <citation type="submission" date="2015-07" db="EMBL/GenBank/DDBJ databases">
        <title>Complete genome sequence and phylogenetic analysis of Limnochorda pilosa.</title>
        <authorList>
            <person name="Watanabe M."/>
            <person name="Kojima H."/>
            <person name="Fukui M."/>
        </authorList>
    </citation>
    <scope>NUCLEOTIDE SEQUENCE [LARGE SCALE GENOMIC DNA]</scope>
    <source>
        <strain evidence="5">HC45</strain>
    </source>
</reference>
<evidence type="ECO:0000313" key="5">
    <source>
        <dbReference type="Proteomes" id="UP000065807"/>
    </source>
</evidence>
<keyword evidence="1" id="KW-0808">Transferase</keyword>